<dbReference type="AlphaFoldDB" id="A0A6C0L2S1"/>
<dbReference type="InterPro" id="IPR003607">
    <property type="entry name" value="HD/PDEase_dom"/>
</dbReference>
<dbReference type="Gene3D" id="1.10.3210.10">
    <property type="entry name" value="Hypothetical protein af1432"/>
    <property type="match status" value="1"/>
</dbReference>
<organism evidence="2">
    <name type="scientific">viral metagenome</name>
    <dbReference type="NCBI Taxonomy" id="1070528"/>
    <lineage>
        <taxon>unclassified sequences</taxon>
        <taxon>metagenomes</taxon>
        <taxon>organismal metagenomes</taxon>
    </lineage>
</organism>
<dbReference type="SMART" id="SM00471">
    <property type="entry name" value="HDc"/>
    <property type="match status" value="1"/>
</dbReference>
<accession>A0A6C0L2S1</accession>
<dbReference type="PANTHER" id="PTHR11373:SF4">
    <property type="entry name" value="DEOXYNUCLEOSIDE TRIPHOSPHATE TRIPHOSPHOHYDROLASE SAMHD1"/>
    <property type="match status" value="1"/>
</dbReference>
<evidence type="ECO:0000259" key="1">
    <source>
        <dbReference type="SMART" id="SM00471"/>
    </source>
</evidence>
<dbReference type="CDD" id="cd00077">
    <property type="entry name" value="HDc"/>
    <property type="match status" value="1"/>
</dbReference>
<name>A0A6C0L2S1_9ZZZZ</name>
<dbReference type="InterPro" id="IPR050135">
    <property type="entry name" value="dGTPase-like"/>
</dbReference>
<dbReference type="SUPFAM" id="SSF109604">
    <property type="entry name" value="HD-domain/PDEase-like"/>
    <property type="match status" value="1"/>
</dbReference>
<dbReference type="GO" id="GO:0006203">
    <property type="term" value="P:dGTP catabolic process"/>
    <property type="evidence" value="ECO:0007669"/>
    <property type="project" value="TreeGrafter"/>
</dbReference>
<sequence length="365" mass="42550">MSLIHDPIHGDIKVSDIAKKIIDHPYFDRTHYIYQTGIAYRIYPSATHSRKVHMIGTYAITSKLLEHLNVDSHIKELICLGGLCHDIGHGPGSHGFDKYVISKLIKDGKIEKDNLWITHEQRSIYMFREIAKDLDLNDNEINFICNVIDPPIGEKRWEFNIVNNTQHGIDTDKLDYIARDAYVLGLRLSIDFDQIIKNSRIVDGQWAFSKCIQDELLNLIFVRYRLHRILNQSRIVKFDLSYRNIMTKSPRMYSDIANILNNYDIKGFSKYTDHYVLQNGKKEFIKKFNQRDAYTIVDRKDSTTTDEDVTLNIKICKVDSNPMANIPFYDPKSLNLCNIEKTKIDNVLPCNEVLSYVYKYDTNEL</sequence>
<dbReference type="GO" id="GO:0008832">
    <property type="term" value="F:dGTPase activity"/>
    <property type="evidence" value="ECO:0007669"/>
    <property type="project" value="TreeGrafter"/>
</dbReference>
<dbReference type="GO" id="GO:0005634">
    <property type="term" value="C:nucleus"/>
    <property type="evidence" value="ECO:0007669"/>
    <property type="project" value="TreeGrafter"/>
</dbReference>
<feature type="domain" description="HD/PDEase" evidence="1">
    <location>
        <begin position="46"/>
        <end position="186"/>
    </location>
</feature>
<proteinExistence type="predicted"/>
<dbReference type="EMBL" id="MN741024">
    <property type="protein sequence ID" value="QHU23140.1"/>
    <property type="molecule type" value="Genomic_DNA"/>
</dbReference>
<reference evidence="2" key="1">
    <citation type="journal article" date="2020" name="Nature">
        <title>Giant virus diversity and host interactions through global metagenomics.</title>
        <authorList>
            <person name="Schulz F."/>
            <person name="Roux S."/>
            <person name="Paez-Espino D."/>
            <person name="Jungbluth S."/>
            <person name="Walsh D.A."/>
            <person name="Denef V.J."/>
            <person name="McMahon K.D."/>
            <person name="Konstantinidis K.T."/>
            <person name="Eloe-Fadrosh E.A."/>
            <person name="Kyrpides N.C."/>
            <person name="Woyke T."/>
        </authorList>
    </citation>
    <scope>NUCLEOTIDE SEQUENCE</scope>
    <source>
        <strain evidence="2">GVMAG-S-ERX555907-63</strain>
    </source>
</reference>
<evidence type="ECO:0000313" key="2">
    <source>
        <dbReference type="EMBL" id="QHU23140.1"/>
    </source>
</evidence>
<protein>
    <recommendedName>
        <fullName evidence="1">HD/PDEase domain-containing protein</fullName>
    </recommendedName>
</protein>
<dbReference type="Pfam" id="PF01966">
    <property type="entry name" value="HD"/>
    <property type="match status" value="1"/>
</dbReference>
<dbReference type="PANTHER" id="PTHR11373">
    <property type="entry name" value="DEOXYNUCLEOSIDE TRIPHOSPHATE TRIPHOSPHOHYDROLASE"/>
    <property type="match status" value="1"/>
</dbReference>
<dbReference type="InterPro" id="IPR006674">
    <property type="entry name" value="HD_domain"/>
</dbReference>